<organism evidence="1 2">
    <name type="scientific">Psychroflexus torquis (strain ATCC 700755 / CIP 106069 / ACAM 623)</name>
    <dbReference type="NCBI Taxonomy" id="313595"/>
    <lineage>
        <taxon>Bacteria</taxon>
        <taxon>Pseudomonadati</taxon>
        <taxon>Bacteroidota</taxon>
        <taxon>Flavobacteriia</taxon>
        <taxon>Flavobacteriales</taxon>
        <taxon>Flavobacteriaceae</taxon>
        <taxon>Psychroflexus</taxon>
    </lineage>
</organism>
<evidence type="ECO:0000313" key="2">
    <source>
        <dbReference type="Proteomes" id="UP000008514"/>
    </source>
</evidence>
<sequence length="490" mass="53717">MIHNKLKYLQLIGLVLLSMVVTTSCEREVSDDAILATFPTTADVFTDNPVGLTDEFFISFDPVEGANTEAFGTDNNEAYLGSSSIRIDVPSPDDPNGNFVGGIFRDRGEGRNLTGYDALTFWAKGSATGILSQVGFGTDFLEDKYPASRTAIQLTTDWKKYTIPIPNSSKLTQERGMFLFAAGGLDIVDDEPNGNEIGWTFWLDEIKFEKLGTLLLTEALLFNGQDLSTTSFQDSRLNLFGISTTFNLETGENVQVATSPLYFDFQNSDPNVAEIDFTGEPVINIIGDSGTTLISATISNANVQGSYEITSLGPLPFAPIPSLLPENVKSVFSDSYQDVVQINFDPGFGGSTTQVSLFERLNNTVSEPFNDQTLVYSTNNFTGILFDGIVDASNLSFMHVDIFIEDENGSIEFQIRDAGEDRIIDSNNNGFPINDDRDFRRTISNLNPGEWNSIEIPLAGNISNQKDNLAGIILVGGPDFILDNIYFYVP</sequence>
<dbReference type="KEGG" id="ptq:P700755_003228"/>
<dbReference type="OrthoDB" id="5381604at2"/>
<dbReference type="eggNOG" id="COG5492">
    <property type="taxonomic scope" value="Bacteria"/>
</dbReference>
<dbReference type="EMBL" id="CP003879">
    <property type="protein sequence ID" value="AFU69878.1"/>
    <property type="molecule type" value="Genomic_DNA"/>
</dbReference>
<keyword evidence="2" id="KW-1185">Reference proteome</keyword>
<accession>K4IJ77</accession>
<dbReference type="InterPro" id="IPR008979">
    <property type="entry name" value="Galactose-bd-like_sf"/>
</dbReference>
<gene>
    <name evidence="1" type="ordered locus">P700755_003228</name>
</gene>
<name>K4IJ77_PSYTT</name>
<reference evidence="1" key="2">
    <citation type="submission" date="2012-09" db="EMBL/GenBank/DDBJ databases">
        <title>The complete sequence of Psychroflexus torquis an extreme psychrophile from sea-ice that is stimulated by light.</title>
        <authorList>
            <person name="Feng S."/>
            <person name="Powell S.M."/>
            <person name="Bowman J.P."/>
        </authorList>
    </citation>
    <scope>NUCLEOTIDE SEQUENCE [LARGE SCALE GENOMIC DNA]</scope>
    <source>
        <strain evidence="1">ATCC 700755</strain>
    </source>
</reference>
<dbReference type="SUPFAM" id="SSF49785">
    <property type="entry name" value="Galactose-binding domain-like"/>
    <property type="match status" value="1"/>
</dbReference>
<dbReference type="Gene3D" id="2.60.120.430">
    <property type="entry name" value="Galactose-binding lectin"/>
    <property type="match status" value="1"/>
</dbReference>
<dbReference type="PROSITE" id="PS51257">
    <property type="entry name" value="PROKAR_LIPOPROTEIN"/>
    <property type="match status" value="1"/>
</dbReference>
<protein>
    <submittedName>
        <fullName evidence="1">Secreted carbohydrate-binding protein, putative</fullName>
    </submittedName>
</protein>
<dbReference type="STRING" id="313595.P700755_003228"/>
<dbReference type="Proteomes" id="UP000008514">
    <property type="component" value="Chromosome"/>
</dbReference>
<reference evidence="1" key="1">
    <citation type="submission" date="2006-03" db="EMBL/GenBank/DDBJ databases">
        <authorList>
            <person name="Bowman J."/>
            <person name="Ferriera S."/>
            <person name="Johnson J."/>
            <person name="Kravitz S."/>
            <person name="Halpern A."/>
            <person name="Remington K."/>
            <person name="Beeson K."/>
            <person name="Tran B."/>
            <person name="Rogers Y.-H."/>
            <person name="Friedman R."/>
            <person name="Venter J.C."/>
        </authorList>
    </citation>
    <scope>NUCLEOTIDE SEQUENCE [LARGE SCALE GENOMIC DNA]</scope>
    <source>
        <strain evidence="1">ATCC 700755</strain>
    </source>
</reference>
<dbReference type="AlphaFoldDB" id="K4IJ77"/>
<dbReference type="HOGENOM" id="CLU_027643_0_0_10"/>
<evidence type="ECO:0000313" key="1">
    <source>
        <dbReference type="EMBL" id="AFU69878.1"/>
    </source>
</evidence>
<dbReference type="RefSeq" id="WP_015025428.1">
    <property type="nucleotide sequence ID" value="NC_018721.1"/>
</dbReference>
<proteinExistence type="predicted"/>